<reference evidence="2" key="1">
    <citation type="journal article" date="2016" name="Front. Microbiol.">
        <title>Genome Sequence of the Piezophilic, Mesophilic Sulfate-Reducing Bacterium Desulfovibrio indicus J2T.</title>
        <authorList>
            <person name="Cao J."/>
            <person name="Maignien L."/>
            <person name="Shao Z."/>
            <person name="Alain K."/>
            <person name="Jebbar M."/>
        </authorList>
    </citation>
    <scope>NUCLEOTIDE SEQUENCE</scope>
    <source>
        <strain evidence="2">DSM 16372</strain>
    </source>
</reference>
<dbReference type="Gene3D" id="1.10.260.40">
    <property type="entry name" value="lambda repressor-like DNA-binding domains"/>
    <property type="match status" value="1"/>
</dbReference>
<dbReference type="Proteomes" id="UP001055247">
    <property type="component" value="Unassembled WGS sequence"/>
</dbReference>
<dbReference type="InterPro" id="IPR010982">
    <property type="entry name" value="Lambda_DNA-bd_dom_sf"/>
</dbReference>
<evidence type="ECO:0000313" key="2">
    <source>
        <dbReference type="EMBL" id="GJD91121.1"/>
    </source>
</evidence>
<dbReference type="EMBL" id="BPQO01000024">
    <property type="protein sequence ID" value="GJD91121.1"/>
    <property type="molecule type" value="Genomic_DNA"/>
</dbReference>
<feature type="domain" description="HTH cro/C1-type" evidence="1">
    <location>
        <begin position="24"/>
        <end position="79"/>
    </location>
</feature>
<evidence type="ECO:0000259" key="1">
    <source>
        <dbReference type="PROSITE" id="PS50943"/>
    </source>
</evidence>
<dbReference type="AlphaFoldDB" id="A0AAV4ZTH3"/>
<evidence type="ECO:0000313" key="3">
    <source>
        <dbReference type="Proteomes" id="UP001055247"/>
    </source>
</evidence>
<protein>
    <recommendedName>
        <fullName evidence="1">HTH cro/C1-type domain-containing protein</fullName>
    </recommendedName>
</protein>
<dbReference type="SMART" id="SM00530">
    <property type="entry name" value="HTH_XRE"/>
    <property type="match status" value="1"/>
</dbReference>
<comment type="caution">
    <text evidence="2">The sequence shown here is derived from an EMBL/GenBank/DDBJ whole genome shotgun (WGS) entry which is preliminary data.</text>
</comment>
<reference evidence="2" key="2">
    <citation type="submission" date="2021-08" db="EMBL/GenBank/DDBJ databases">
        <authorList>
            <person name="Tani A."/>
            <person name="Ola A."/>
            <person name="Ogura Y."/>
            <person name="Katsura K."/>
            <person name="Hayashi T."/>
        </authorList>
    </citation>
    <scope>NUCLEOTIDE SEQUENCE</scope>
    <source>
        <strain evidence="2">DSM 16372</strain>
    </source>
</reference>
<dbReference type="InterPro" id="IPR001387">
    <property type="entry name" value="Cro/C1-type_HTH"/>
</dbReference>
<name>A0AAV4ZTH3_9HYPH</name>
<dbReference type="GO" id="GO:0003677">
    <property type="term" value="F:DNA binding"/>
    <property type="evidence" value="ECO:0007669"/>
    <property type="project" value="InterPro"/>
</dbReference>
<dbReference type="RefSeq" id="WP_066918797.1">
    <property type="nucleotide sequence ID" value="NZ_BPQO01000024.1"/>
</dbReference>
<keyword evidence="3" id="KW-1185">Reference proteome</keyword>
<organism evidence="2 3">
    <name type="scientific">Methylobacterium hispanicum</name>
    <dbReference type="NCBI Taxonomy" id="270350"/>
    <lineage>
        <taxon>Bacteria</taxon>
        <taxon>Pseudomonadati</taxon>
        <taxon>Pseudomonadota</taxon>
        <taxon>Alphaproteobacteria</taxon>
        <taxon>Hyphomicrobiales</taxon>
        <taxon>Methylobacteriaceae</taxon>
        <taxon>Methylobacterium</taxon>
    </lineage>
</organism>
<gene>
    <name evidence="2" type="ORF">BHAOGJBA_4668</name>
</gene>
<dbReference type="PROSITE" id="PS50943">
    <property type="entry name" value="HTH_CROC1"/>
    <property type="match status" value="1"/>
</dbReference>
<dbReference type="SUPFAM" id="SSF47413">
    <property type="entry name" value="lambda repressor-like DNA-binding domains"/>
    <property type="match status" value="1"/>
</dbReference>
<proteinExistence type="predicted"/>
<dbReference type="CDD" id="cd00093">
    <property type="entry name" value="HTH_XRE"/>
    <property type="match status" value="1"/>
</dbReference>
<dbReference type="Pfam" id="PF13560">
    <property type="entry name" value="HTH_31"/>
    <property type="match status" value="1"/>
</dbReference>
<accession>A0AAV4ZTH3</accession>
<sequence length="104" mass="12144">MYAHHQRLDSEAVLELRREGGRYLKELREARGLSQRQLAQMVGAEYYTFISQLETGRGRIPPDRYRAWADALGVAPRDLVRNVMRFYDPITHEILFGEEPQPGR</sequence>